<feature type="region of interest" description="Disordered" evidence="1">
    <location>
        <begin position="214"/>
        <end position="234"/>
    </location>
</feature>
<evidence type="ECO:0000313" key="2">
    <source>
        <dbReference type="EMBL" id="BDT62394.1"/>
    </source>
</evidence>
<sequence>MSDDHRYNNNDLEEDEDGIVYKKFCTRCIGKFRNVIISKMQVTENNILHDTVIDNAIVQYLENNSLSVIERIEEEFIDNFHSNDKLQNNLLSSIPLTKILSISEELKTKGIFKLTNISDHILLKGSLKGAIIEIDDRHGSNHNKENISLTFDEALLKCIPKEISCNCIGDEKFNNGRRNLYYNCDKDYNIDYSEIEYTDNVISDETNEIINNCENDDSINNNNSDDGNDISLKTNEKESINNRNYRKSNNTVKLIGNGEKFICLEICKHKTSCPIDINNKHIINRNINIHVKESTPDNERILEITDSINNIVNTGNMLFILGSTTCRSETYMNKLNNFSNTYKSKLESLFMSMNKNKDLTQQHISDLVSELNHTRRILQSFTISNLTYVAPLVVKLFEDQIVKEFNETYSRNVTTLYLGPQSRGNIYDESKIWMRDYIHYAIVKNNKINNGHKHPVNMIQVPLCGNKTQFGTHINLSNLYGKSTLLMNIRMVIRLINIINFIARDLHNKIINRGSLDNDPRSPVNELVKDIQLNVSLTNDNNDNETSTLNTNNVHDKTLLKDYSLCIHTRKAFQETHQYLKDIFGTLYN</sequence>
<reference evidence="2" key="1">
    <citation type="submission" date="2022-10" db="EMBL/GenBank/DDBJ databases">
        <title>Genome sequences of endogenous nimaviruses in decapod crustaceans.</title>
        <authorList>
            <person name="Kawato S."/>
            <person name="Nozaki R."/>
            <person name="Kondo H."/>
            <person name="Hirono I."/>
        </authorList>
    </citation>
    <scope>NUCLEOTIDE SEQUENCE</scope>
    <source>
        <strain evidence="2">Okinawa2016</strain>
    </source>
</reference>
<dbReference type="EMBL" id="LC738874">
    <property type="protein sequence ID" value="BDT62394.1"/>
    <property type="molecule type" value="Genomic_DNA"/>
</dbReference>
<accession>A0A9C7BVV8</accession>
<name>A0A9C7BVV8_9VIRU</name>
<organism evidence="2">
    <name type="scientific">Melicertus latisulcatus majanivirus</name>
    <dbReference type="NCBI Taxonomy" id="2984277"/>
    <lineage>
        <taxon>Viruses</taxon>
        <taxon>Viruses incertae sedis</taxon>
        <taxon>Naldaviricetes</taxon>
        <taxon>Nimaviridae</taxon>
    </lineage>
</organism>
<feature type="compositionally biased region" description="Low complexity" evidence="1">
    <location>
        <begin position="214"/>
        <end position="231"/>
    </location>
</feature>
<protein>
    <submittedName>
        <fullName evidence="2">Uncharacterized protein</fullName>
    </submittedName>
</protein>
<evidence type="ECO:0000256" key="1">
    <source>
        <dbReference type="SAM" id="MobiDB-lite"/>
    </source>
</evidence>
<proteinExistence type="predicted"/>